<dbReference type="Pfam" id="PF03645">
    <property type="entry name" value="Tctex-1"/>
    <property type="match status" value="1"/>
</dbReference>
<evidence type="ECO:0000313" key="1">
    <source>
        <dbReference type="EMBL" id="CDW73823.1"/>
    </source>
</evidence>
<dbReference type="InterPro" id="IPR038586">
    <property type="entry name" value="Tctex-1-like_sf"/>
</dbReference>
<dbReference type="EMBL" id="CCKQ01002721">
    <property type="protein sequence ID" value="CDW73823.1"/>
    <property type="molecule type" value="Genomic_DNA"/>
</dbReference>
<evidence type="ECO:0008006" key="3">
    <source>
        <dbReference type="Google" id="ProtNLM"/>
    </source>
</evidence>
<dbReference type="AlphaFoldDB" id="A0A077ZZA2"/>
<dbReference type="InParanoid" id="A0A077ZZA2"/>
<dbReference type="GO" id="GO:0005737">
    <property type="term" value="C:cytoplasm"/>
    <property type="evidence" value="ECO:0007669"/>
    <property type="project" value="TreeGrafter"/>
</dbReference>
<reference evidence="1 2" key="1">
    <citation type="submission" date="2014-06" db="EMBL/GenBank/DDBJ databases">
        <authorList>
            <person name="Swart Estienne"/>
        </authorList>
    </citation>
    <scope>NUCLEOTIDE SEQUENCE [LARGE SCALE GENOMIC DNA]</scope>
    <source>
        <strain evidence="1 2">130c</strain>
    </source>
</reference>
<evidence type="ECO:0000313" key="2">
    <source>
        <dbReference type="Proteomes" id="UP000039865"/>
    </source>
</evidence>
<dbReference type="Proteomes" id="UP000039865">
    <property type="component" value="Unassembled WGS sequence"/>
</dbReference>
<organism evidence="1 2">
    <name type="scientific">Stylonychia lemnae</name>
    <name type="common">Ciliate</name>
    <dbReference type="NCBI Taxonomy" id="5949"/>
    <lineage>
        <taxon>Eukaryota</taxon>
        <taxon>Sar</taxon>
        <taxon>Alveolata</taxon>
        <taxon>Ciliophora</taxon>
        <taxon>Intramacronucleata</taxon>
        <taxon>Spirotrichea</taxon>
        <taxon>Stichotrichia</taxon>
        <taxon>Sporadotrichida</taxon>
        <taxon>Oxytrichidae</taxon>
        <taxon>Stylonychinae</taxon>
        <taxon>Stylonychia</taxon>
    </lineage>
</organism>
<protein>
    <recommendedName>
        <fullName evidence="3">Dynein light chain</fullName>
    </recommendedName>
</protein>
<dbReference type="GO" id="GO:0007018">
    <property type="term" value="P:microtubule-based movement"/>
    <property type="evidence" value="ECO:0007669"/>
    <property type="project" value="TreeGrafter"/>
</dbReference>
<name>A0A077ZZA2_STYLE</name>
<dbReference type="GO" id="GO:0045505">
    <property type="term" value="F:dynein intermediate chain binding"/>
    <property type="evidence" value="ECO:0007669"/>
    <property type="project" value="TreeGrafter"/>
</dbReference>
<dbReference type="InterPro" id="IPR005334">
    <property type="entry name" value="Tctex-1-like"/>
</dbReference>
<dbReference type="CDD" id="cd21455">
    <property type="entry name" value="DLC-like_DYNLT1_DYNLT3"/>
    <property type="match status" value="1"/>
</dbReference>
<dbReference type="OrthoDB" id="305441at2759"/>
<dbReference type="PANTHER" id="PTHR21255">
    <property type="entry name" value="T-COMPLEX-ASSOCIATED-TESTIS-EXPRESSED 1/ DYNEIN LIGHT CHAIN"/>
    <property type="match status" value="1"/>
</dbReference>
<keyword evidence="2" id="KW-1185">Reference proteome</keyword>
<dbReference type="GO" id="GO:0005868">
    <property type="term" value="C:cytoplasmic dynein complex"/>
    <property type="evidence" value="ECO:0007669"/>
    <property type="project" value="TreeGrafter"/>
</dbReference>
<gene>
    <name evidence="1" type="primary">Contig595.g663</name>
    <name evidence="1" type="ORF">STYLEM_2811</name>
</gene>
<sequence>MVDQPSLYKQKRQFSYYSKNVEQTAKNVISIYKKDNGDQEYEPLKAQDWTKKLATDITREIQNKKCLDETKFKLKVDVMILDKDSVGFHMSSSCLWDNEADGNISIQEDFESYYIIVSIFGFFRH</sequence>
<dbReference type="Gene3D" id="3.30.1140.40">
    <property type="entry name" value="Tctex-1"/>
    <property type="match status" value="1"/>
</dbReference>
<accession>A0A077ZZA2</accession>
<proteinExistence type="predicted"/>